<dbReference type="Proteomes" id="UP001153269">
    <property type="component" value="Unassembled WGS sequence"/>
</dbReference>
<evidence type="ECO:0000313" key="1">
    <source>
        <dbReference type="EMBL" id="CAB1414576.1"/>
    </source>
</evidence>
<protein>
    <submittedName>
        <fullName evidence="1">Uncharacterized protein</fullName>
    </submittedName>
</protein>
<sequence length="79" mass="8963">MVCLWYQNTFRPEVDDRLGCVSCEEKSRAVNPTAPGSMKFLCIPRELGDMESEWASFKSLHFCLLTQPSDKSRNLSAGF</sequence>
<dbReference type="EMBL" id="CADEAL010000113">
    <property type="protein sequence ID" value="CAB1414576.1"/>
    <property type="molecule type" value="Genomic_DNA"/>
</dbReference>
<keyword evidence="2" id="KW-1185">Reference proteome</keyword>
<accession>A0A9N7TKJ8</accession>
<dbReference type="AlphaFoldDB" id="A0A9N7TKJ8"/>
<comment type="caution">
    <text evidence="1">The sequence shown here is derived from an EMBL/GenBank/DDBJ whole genome shotgun (WGS) entry which is preliminary data.</text>
</comment>
<organism evidence="1 2">
    <name type="scientific">Pleuronectes platessa</name>
    <name type="common">European plaice</name>
    <dbReference type="NCBI Taxonomy" id="8262"/>
    <lineage>
        <taxon>Eukaryota</taxon>
        <taxon>Metazoa</taxon>
        <taxon>Chordata</taxon>
        <taxon>Craniata</taxon>
        <taxon>Vertebrata</taxon>
        <taxon>Euteleostomi</taxon>
        <taxon>Actinopterygii</taxon>
        <taxon>Neopterygii</taxon>
        <taxon>Teleostei</taxon>
        <taxon>Neoteleostei</taxon>
        <taxon>Acanthomorphata</taxon>
        <taxon>Carangaria</taxon>
        <taxon>Pleuronectiformes</taxon>
        <taxon>Pleuronectoidei</taxon>
        <taxon>Pleuronectidae</taxon>
        <taxon>Pleuronectes</taxon>
    </lineage>
</organism>
<reference evidence="1" key="1">
    <citation type="submission" date="2020-03" db="EMBL/GenBank/DDBJ databases">
        <authorList>
            <person name="Weist P."/>
        </authorList>
    </citation>
    <scope>NUCLEOTIDE SEQUENCE</scope>
</reference>
<name>A0A9N7TKJ8_PLEPL</name>
<gene>
    <name evidence="1" type="ORF">PLEPLA_LOCUS2285</name>
</gene>
<proteinExistence type="predicted"/>
<evidence type="ECO:0000313" key="2">
    <source>
        <dbReference type="Proteomes" id="UP001153269"/>
    </source>
</evidence>